<organism evidence="1 2">
    <name type="scientific">Acropora cervicornis</name>
    <name type="common">Staghorn coral</name>
    <dbReference type="NCBI Taxonomy" id="6130"/>
    <lineage>
        <taxon>Eukaryota</taxon>
        <taxon>Metazoa</taxon>
        <taxon>Cnidaria</taxon>
        <taxon>Anthozoa</taxon>
        <taxon>Hexacorallia</taxon>
        <taxon>Scleractinia</taxon>
        <taxon>Astrocoeniina</taxon>
        <taxon>Acroporidae</taxon>
        <taxon>Acropora</taxon>
    </lineage>
</organism>
<protein>
    <submittedName>
        <fullName evidence="1">Uncharacterized protein</fullName>
    </submittedName>
</protein>
<sequence length="107" mass="12216">MCLNHSKAAGVKISIHDIDLAHRIPARNATSGPQPAHQRISDEQTQRCLQDLTYLYWIGSRLLFGRSETIWSPHPQILTDDKPKNLTQFQSSLKVTKRPLPSERVFL</sequence>
<dbReference type="Proteomes" id="UP001249851">
    <property type="component" value="Unassembled WGS sequence"/>
</dbReference>
<reference evidence="1" key="2">
    <citation type="journal article" date="2023" name="Science">
        <title>Genomic signatures of disease resistance in endangered staghorn corals.</title>
        <authorList>
            <person name="Vollmer S.V."/>
            <person name="Selwyn J.D."/>
            <person name="Despard B.A."/>
            <person name="Roesel C.L."/>
        </authorList>
    </citation>
    <scope>NUCLEOTIDE SEQUENCE</scope>
    <source>
        <strain evidence="1">K2</strain>
    </source>
</reference>
<reference evidence="1" key="1">
    <citation type="journal article" date="2023" name="G3 (Bethesda)">
        <title>Whole genome assembly and annotation of the endangered Caribbean coral Acropora cervicornis.</title>
        <authorList>
            <person name="Selwyn J.D."/>
            <person name="Vollmer S.V."/>
        </authorList>
    </citation>
    <scope>NUCLEOTIDE SEQUENCE</scope>
    <source>
        <strain evidence="1">K2</strain>
    </source>
</reference>
<dbReference type="EMBL" id="JARQWQ010000042">
    <property type="protein sequence ID" value="KAK2559071.1"/>
    <property type="molecule type" value="Genomic_DNA"/>
</dbReference>
<name>A0AAD9QDT3_ACRCE</name>
<evidence type="ECO:0000313" key="2">
    <source>
        <dbReference type="Proteomes" id="UP001249851"/>
    </source>
</evidence>
<proteinExistence type="predicted"/>
<dbReference type="AlphaFoldDB" id="A0AAD9QDT3"/>
<accession>A0AAD9QDT3</accession>
<keyword evidence="2" id="KW-1185">Reference proteome</keyword>
<evidence type="ECO:0000313" key="1">
    <source>
        <dbReference type="EMBL" id="KAK2559071.1"/>
    </source>
</evidence>
<comment type="caution">
    <text evidence="1">The sequence shown here is derived from an EMBL/GenBank/DDBJ whole genome shotgun (WGS) entry which is preliminary data.</text>
</comment>
<gene>
    <name evidence="1" type="ORF">P5673_018716</name>
</gene>